<protein>
    <submittedName>
        <fullName evidence="1">Uncharacterized protein</fullName>
    </submittedName>
</protein>
<evidence type="ECO:0000313" key="1">
    <source>
        <dbReference type="EMBL" id="PRP72916.1"/>
    </source>
</evidence>
<dbReference type="EMBL" id="MDYQ01000750">
    <property type="protein sequence ID" value="PRP72916.1"/>
    <property type="molecule type" value="Genomic_DNA"/>
</dbReference>
<dbReference type="InParanoid" id="A0A2P6MMI7"/>
<dbReference type="AlphaFoldDB" id="A0A2P6MMI7"/>
<keyword evidence="2" id="KW-1185">Reference proteome</keyword>
<reference evidence="1 2" key="1">
    <citation type="journal article" date="2018" name="Genome Biol. Evol.">
        <title>Multiple Roots of Fruiting Body Formation in Amoebozoa.</title>
        <authorList>
            <person name="Hillmann F."/>
            <person name="Forbes G."/>
            <person name="Novohradska S."/>
            <person name="Ferling I."/>
            <person name="Riege K."/>
            <person name="Groth M."/>
            <person name="Westermann M."/>
            <person name="Marz M."/>
            <person name="Spaller T."/>
            <person name="Winckler T."/>
            <person name="Schaap P."/>
            <person name="Glockner G."/>
        </authorList>
    </citation>
    <scope>NUCLEOTIDE SEQUENCE [LARGE SCALE GENOMIC DNA]</scope>
    <source>
        <strain evidence="1 2">Jena</strain>
    </source>
</reference>
<comment type="caution">
    <text evidence="1">The sequence shown here is derived from an EMBL/GenBank/DDBJ whole genome shotgun (WGS) entry which is preliminary data.</text>
</comment>
<organism evidence="1 2">
    <name type="scientific">Planoprotostelium fungivorum</name>
    <dbReference type="NCBI Taxonomy" id="1890364"/>
    <lineage>
        <taxon>Eukaryota</taxon>
        <taxon>Amoebozoa</taxon>
        <taxon>Evosea</taxon>
        <taxon>Variosea</taxon>
        <taxon>Cavosteliida</taxon>
        <taxon>Cavosteliaceae</taxon>
        <taxon>Planoprotostelium</taxon>
    </lineage>
</organism>
<gene>
    <name evidence="1" type="ORF">PROFUN_17050</name>
</gene>
<sequence>MAWLRAQKLDKTYDRDQLPIPSGLRDRTPRLATIYLCTDVQNDCHTPERNQINYRHHSVLFGNPLQNICKRLRALYLLYAVWVEIYTLKSYKRHNEAKGSCI</sequence>
<evidence type="ECO:0000313" key="2">
    <source>
        <dbReference type="Proteomes" id="UP000241769"/>
    </source>
</evidence>
<dbReference type="Proteomes" id="UP000241769">
    <property type="component" value="Unassembled WGS sequence"/>
</dbReference>
<proteinExistence type="predicted"/>
<accession>A0A2P6MMI7</accession>
<name>A0A2P6MMI7_9EUKA</name>